<dbReference type="PRINTS" id="PR00081">
    <property type="entry name" value="GDHRDH"/>
</dbReference>
<feature type="transmembrane region" description="Helical" evidence="4">
    <location>
        <begin position="12"/>
        <end position="32"/>
    </location>
</feature>
<dbReference type="GO" id="GO:0016491">
    <property type="term" value="F:oxidoreductase activity"/>
    <property type="evidence" value="ECO:0007669"/>
    <property type="project" value="UniProtKB-KW"/>
</dbReference>
<dbReference type="Proteomes" id="UP001215280">
    <property type="component" value="Unassembled WGS sequence"/>
</dbReference>
<comment type="caution">
    <text evidence="5">The sequence shown here is derived from an EMBL/GenBank/DDBJ whole genome shotgun (WGS) entry which is preliminary data.</text>
</comment>
<dbReference type="InterPro" id="IPR020904">
    <property type="entry name" value="Sc_DH/Rdtase_CS"/>
</dbReference>
<sequence>MSATSSSIHSLYDLTGLVALVTGGGTGIGLMISRGLATNGAKVYITGRRKDVLDKVVDAWDQQKGAMIAVQMDVTSRESIAEVKKLIQEKEGKLHILVNNAGQVGPTSPFLNDPSAPQLKDAETLGQSLFDNETFSQWADLYSINTFSIFFVTTAFLGLLDKGTRESQTPGFTSSVINITSISGLIKLAQDHFAYNSAKAAASHLTKMLATEFALKGARVRVNAIAPGVYASEMTCDEITPEMVNKIGKGVMPVPAERSGTAQEMAGTVIYLASPAGCYTNGQEIVIDGGYVAVNPST</sequence>
<dbReference type="Gene3D" id="3.40.50.720">
    <property type="entry name" value="NAD(P)-binding Rossmann-like Domain"/>
    <property type="match status" value="1"/>
</dbReference>
<dbReference type="PRINTS" id="PR00080">
    <property type="entry name" value="SDRFAMILY"/>
</dbReference>
<evidence type="ECO:0008006" key="7">
    <source>
        <dbReference type="Google" id="ProtNLM"/>
    </source>
</evidence>
<gene>
    <name evidence="5" type="ORF">DFH07DRAFT_994735</name>
</gene>
<keyword evidence="3" id="KW-0560">Oxidoreductase</keyword>
<comment type="similarity">
    <text evidence="1">Belongs to the short-chain dehydrogenases/reductases (SDR) family.</text>
</comment>
<organism evidence="5 6">
    <name type="scientific">Mycena maculata</name>
    <dbReference type="NCBI Taxonomy" id="230809"/>
    <lineage>
        <taxon>Eukaryota</taxon>
        <taxon>Fungi</taxon>
        <taxon>Dikarya</taxon>
        <taxon>Basidiomycota</taxon>
        <taxon>Agaricomycotina</taxon>
        <taxon>Agaricomycetes</taxon>
        <taxon>Agaricomycetidae</taxon>
        <taxon>Agaricales</taxon>
        <taxon>Marasmiineae</taxon>
        <taxon>Mycenaceae</taxon>
        <taxon>Mycena</taxon>
    </lineage>
</organism>
<dbReference type="AlphaFoldDB" id="A0AAD7HX75"/>
<dbReference type="SUPFAM" id="SSF51735">
    <property type="entry name" value="NAD(P)-binding Rossmann-fold domains"/>
    <property type="match status" value="1"/>
</dbReference>
<dbReference type="Pfam" id="PF13561">
    <property type="entry name" value="adh_short_C2"/>
    <property type="match status" value="1"/>
</dbReference>
<dbReference type="PROSITE" id="PS00061">
    <property type="entry name" value="ADH_SHORT"/>
    <property type="match status" value="1"/>
</dbReference>
<keyword evidence="4" id="KW-1133">Transmembrane helix</keyword>
<dbReference type="EMBL" id="JARJLG010000196">
    <property type="protein sequence ID" value="KAJ7729677.1"/>
    <property type="molecule type" value="Genomic_DNA"/>
</dbReference>
<dbReference type="PANTHER" id="PTHR43618:SF4">
    <property type="entry name" value="SHORT CHAIN DEHYDROGENASE_REDUCTASE FAMILY (AFU_ORTHOLOGUE AFUA_7G04540)"/>
    <property type="match status" value="1"/>
</dbReference>
<evidence type="ECO:0000256" key="2">
    <source>
        <dbReference type="ARBA" id="ARBA00022857"/>
    </source>
</evidence>
<keyword evidence="4" id="KW-0472">Membrane</keyword>
<proteinExistence type="inferred from homology"/>
<dbReference type="InterPro" id="IPR052178">
    <property type="entry name" value="Sec_Metab_Biosynth_SDR"/>
</dbReference>
<evidence type="ECO:0000313" key="5">
    <source>
        <dbReference type="EMBL" id="KAJ7729677.1"/>
    </source>
</evidence>
<keyword evidence="2" id="KW-0521">NADP</keyword>
<reference evidence="5" key="1">
    <citation type="submission" date="2023-03" db="EMBL/GenBank/DDBJ databases">
        <title>Massive genome expansion in bonnet fungi (Mycena s.s.) driven by repeated elements and novel gene families across ecological guilds.</title>
        <authorList>
            <consortium name="Lawrence Berkeley National Laboratory"/>
            <person name="Harder C.B."/>
            <person name="Miyauchi S."/>
            <person name="Viragh M."/>
            <person name="Kuo A."/>
            <person name="Thoen E."/>
            <person name="Andreopoulos B."/>
            <person name="Lu D."/>
            <person name="Skrede I."/>
            <person name="Drula E."/>
            <person name="Henrissat B."/>
            <person name="Morin E."/>
            <person name="Kohler A."/>
            <person name="Barry K."/>
            <person name="LaButti K."/>
            <person name="Morin E."/>
            <person name="Salamov A."/>
            <person name="Lipzen A."/>
            <person name="Mereny Z."/>
            <person name="Hegedus B."/>
            <person name="Baldrian P."/>
            <person name="Stursova M."/>
            <person name="Weitz H."/>
            <person name="Taylor A."/>
            <person name="Grigoriev I.V."/>
            <person name="Nagy L.G."/>
            <person name="Martin F."/>
            <person name="Kauserud H."/>
        </authorList>
    </citation>
    <scope>NUCLEOTIDE SEQUENCE</scope>
    <source>
        <strain evidence="5">CBHHK188m</strain>
    </source>
</reference>
<evidence type="ECO:0000313" key="6">
    <source>
        <dbReference type="Proteomes" id="UP001215280"/>
    </source>
</evidence>
<evidence type="ECO:0000256" key="1">
    <source>
        <dbReference type="ARBA" id="ARBA00006484"/>
    </source>
</evidence>
<dbReference type="InterPro" id="IPR002347">
    <property type="entry name" value="SDR_fam"/>
</dbReference>
<accession>A0AAD7HX75</accession>
<feature type="transmembrane region" description="Helical" evidence="4">
    <location>
        <begin position="141"/>
        <end position="160"/>
    </location>
</feature>
<dbReference type="PANTHER" id="PTHR43618">
    <property type="entry name" value="7-ALPHA-HYDROXYSTEROID DEHYDROGENASE"/>
    <property type="match status" value="1"/>
</dbReference>
<name>A0AAD7HX75_9AGAR</name>
<keyword evidence="4" id="KW-0812">Transmembrane</keyword>
<evidence type="ECO:0000256" key="4">
    <source>
        <dbReference type="SAM" id="Phobius"/>
    </source>
</evidence>
<dbReference type="InterPro" id="IPR036291">
    <property type="entry name" value="NAD(P)-bd_dom_sf"/>
</dbReference>
<keyword evidence="6" id="KW-1185">Reference proteome</keyword>
<evidence type="ECO:0000256" key="3">
    <source>
        <dbReference type="ARBA" id="ARBA00023002"/>
    </source>
</evidence>
<protein>
    <recommendedName>
        <fullName evidence="7">Short-chain dehydrogenase</fullName>
    </recommendedName>
</protein>